<dbReference type="SUPFAM" id="SSF47459">
    <property type="entry name" value="HLH, helix-loop-helix DNA-binding domain"/>
    <property type="match status" value="1"/>
</dbReference>
<evidence type="ECO:0000256" key="2">
    <source>
        <dbReference type="ARBA" id="ARBA00023125"/>
    </source>
</evidence>
<feature type="domain" description="BHLH" evidence="4">
    <location>
        <begin position="98"/>
        <end position="171"/>
    </location>
</feature>
<protein>
    <recommendedName>
        <fullName evidence="4">BHLH domain-containing protein</fullName>
    </recommendedName>
</protein>
<name>A0AAV6V0S3_9ARAC</name>
<reference evidence="5 6" key="1">
    <citation type="journal article" date="2022" name="Nat. Ecol. Evol.">
        <title>A masculinizing supergene underlies an exaggerated male reproductive morph in a spider.</title>
        <authorList>
            <person name="Hendrickx F."/>
            <person name="De Corte Z."/>
            <person name="Sonet G."/>
            <person name="Van Belleghem S.M."/>
            <person name="Kostlbacher S."/>
            <person name="Vangestel C."/>
        </authorList>
    </citation>
    <scope>NUCLEOTIDE SEQUENCE [LARGE SCALE GENOMIC DNA]</scope>
    <source>
        <strain evidence="5">W744_W776</strain>
    </source>
</reference>
<dbReference type="GO" id="GO:0000981">
    <property type="term" value="F:DNA-binding transcription factor activity, RNA polymerase II-specific"/>
    <property type="evidence" value="ECO:0007669"/>
    <property type="project" value="TreeGrafter"/>
</dbReference>
<dbReference type="SMART" id="SM00353">
    <property type="entry name" value="HLH"/>
    <property type="match status" value="1"/>
</dbReference>
<keyword evidence="6" id="KW-1185">Reference proteome</keyword>
<feature type="region of interest" description="Disordered" evidence="3">
    <location>
        <begin position="53"/>
        <end position="108"/>
    </location>
</feature>
<evidence type="ECO:0000313" key="5">
    <source>
        <dbReference type="EMBL" id="KAG8190332.1"/>
    </source>
</evidence>
<evidence type="ECO:0000256" key="1">
    <source>
        <dbReference type="ARBA" id="ARBA00022902"/>
    </source>
</evidence>
<dbReference type="GO" id="GO:0046983">
    <property type="term" value="F:protein dimerization activity"/>
    <property type="evidence" value="ECO:0007669"/>
    <property type="project" value="InterPro"/>
</dbReference>
<dbReference type="CDD" id="cd19723">
    <property type="entry name" value="bHLH_TS_ASCL1_like"/>
    <property type="match status" value="1"/>
</dbReference>
<evidence type="ECO:0000313" key="6">
    <source>
        <dbReference type="Proteomes" id="UP000827092"/>
    </source>
</evidence>
<feature type="compositionally biased region" description="Low complexity" evidence="3">
    <location>
        <begin position="202"/>
        <end position="217"/>
    </location>
</feature>
<comment type="caution">
    <text evidence="5">The sequence shown here is derived from an EMBL/GenBank/DDBJ whole genome shotgun (WGS) entry which is preliminary data.</text>
</comment>
<feature type="region of interest" description="Disordered" evidence="3">
    <location>
        <begin position="17"/>
        <end position="40"/>
    </location>
</feature>
<dbReference type="PANTHER" id="PTHR13935">
    <property type="entry name" value="ACHAETE-SCUTE TRANSCRIPTION FACTOR-RELATED"/>
    <property type="match status" value="1"/>
</dbReference>
<dbReference type="GO" id="GO:0007399">
    <property type="term" value="P:nervous system development"/>
    <property type="evidence" value="ECO:0007669"/>
    <property type="project" value="UniProtKB-KW"/>
</dbReference>
<evidence type="ECO:0000256" key="3">
    <source>
        <dbReference type="SAM" id="MobiDB-lite"/>
    </source>
</evidence>
<dbReference type="GO" id="GO:0000977">
    <property type="term" value="F:RNA polymerase II transcription regulatory region sequence-specific DNA binding"/>
    <property type="evidence" value="ECO:0007669"/>
    <property type="project" value="TreeGrafter"/>
</dbReference>
<dbReference type="Proteomes" id="UP000827092">
    <property type="component" value="Unassembled WGS sequence"/>
</dbReference>
<evidence type="ECO:0000259" key="4">
    <source>
        <dbReference type="PROSITE" id="PS50888"/>
    </source>
</evidence>
<proteinExistence type="predicted"/>
<dbReference type="EMBL" id="JAFNEN010000186">
    <property type="protein sequence ID" value="KAG8190332.1"/>
    <property type="molecule type" value="Genomic_DNA"/>
</dbReference>
<feature type="region of interest" description="Disordered" evidence="3">
    <location>
        <begin position="124"/>
        <end position="154"/>
    </location>
</feature>
<accession>A0AAV6V0S3</accession>
<dbReference type="GO" id="GO:0090575">
    <property type="term" value="C:RNA polymerase II transcription regulator complex"/>
    <property type="evidence" value="ECO:0007669"/>
    <property type="project" value="TreeGrafter"/>
</dbReference>
<organism evidence="5 6">
    <name type="scientific">Oedothorax gibbosus</name>
    <dbReference type="NCBI Taxonomy" id="931172"/>
    <lineage>
        <taxon>Eukaryota</taxon>
        <taxon>Metazoa</taxon>
        <taxon>Ecdysozoa</taxon>
        <taxon>Arthropoda</taxon>
        <taxon>Chelicerata</taxon>
        <taxon>Arachnida</taxon>
        <taxon>Araneae</taxon>
        <taxon>Araneomorphae</taxon>
        <taxon>Entelegynae</taxon>
        <taxon>Araneoidea</taxon>
        <taxon>Linyphiidae</taxon>
        <taxon>Erigoninae</taxon>
        <taxon>Oedothorax</taxon>
    </lineage>
</organism>
<dbReference type="Pfam" id="PF00010">
    <property type="entry name" value="HLH"/>
    <property type="match status" value="1"/>
</dbReference>
<feature type="compositionally biased region" description="Pro residues" evidence="3">
    <location>
        <begin position="25"/>
        <end position="34"/>
    </location>
</feature>
<keyword evidence="1" id="KW-0524">Neurogenesis</keyword>
<dbReference type="InterPro" id="IPR036638">
    <property type="entry name" value="HLH_DNA-bd_sf"/>
</dbReference>
<dbReference type="PANTHER" id="PTHR13935:SF106">
    <property type="entry name" value="ACHAETE-SCUTE COMPLEX PROTEIN T5-RELATED"/>
    <property type="match status" value="1"/>
</dbReference>
<feature type="compositionally biased region" description="Low complexity" evidence="3">
    <location>
        <begin position="138"/>
        <end position="153"/>
    </location>
</feature>
<gene>
    <name evidence="5" type="ORF">JTE90_014438</name>
</gene>
<keyword evidence="2" id="KW-0238">DNA-binding</keyword>
<feature type="region of interest" description="Disordered" evidence="3">
    <location>
        <begin position="202"/>
        <end position="231"/>
    </location>
</feature>
<dbReference type="Gene3D" id="4.10.280.10">
    <property type="entry name" value="Helix-loop-helix DNA-binding domain"/>
    <property type="match status" value="1"/>
</dbReference>
<dbReference type="PROSITE" id="PS50888">
    <property type="entry name" value="BHLH"/>
    <property type="match status" value="1"/>
</dbReference>
<dbReference type="AlphaFoldDB" id="A0AAV6V0S3"/>
<sequence length="243" mass="26850">MMNYDQDLELYIPEGQTISPFRGLPTPPTEPIHSPPTHKTLTQLDDGLPQQTLLNGVGGMTQKTSTPLDSVGGKQPAIGPKRRQRRGAAPRTPQQQARSVARRNARERKRVKLVNLGFATLRDHIPPHLGISTAPAPTKSSSNNNKTSNSNNKKLSKVETLRCAIEYIRQLREAIGYDDNDNMDFQSFDLLKDSSVEVSSPAETSSSFASNSSSPVPMLESPSLFDDDDENDDFFNIVDWTTL</sequence>
<dbReference type="InterPro" id="IPR015660">
    <property type="entry name" value="MASH1/Ascl1a-like"/>
</dbReference>
<dbReference type="InterPro" id="IPR011598">
    <property type="entry name" value="bHLH_dom"/>
</dbReference>